<feature type="compositionally biased region" description="Basic and acidic residues" evidence="1">
    <location>
        <begin position="758"/>
        <end position="770"/>
    </location>
</feature>
<reference evidence="2" key="1">
    <citation type="journal article" date="2020" name="Stud. Mycol.">
        <title>101 Dothideomycetes genomes: a test case for predicting lifestyles and emergence of pathogens.</title>
        <authorList>
            <person name="Haridas S."/>
            <person name="Albert R."/>
            <person name="Binder M."/>
            <person name="Bloem J."/>
            <person name="Labutti K."/>
            <person name="Salamov A."/>
            <person name="Andreopoulos B."/>
            <person name="Baker S."/>
            <person name="Barry K."/>
            <person name="Bills G."/>
            <person name="Bluhm B."/>
            <person name="Cannon C."/>
            <person name="Castanera R."/>
            <person name="Culley D."/>
            <person name="Daum C."/>
            <person name="Ezra D."/>
            <person name="Gonzalez J."/>
            <person name="Henrissat B."/>
            <person name="Kuo A."/>
            <person name="Liang C."/>
            <person name="Lipzen A."/>
            <person name="Lutzoni F."/>
            <person name="Magnuson J."/>
            <person name="Mondo S."/>
            <person name="Nolan M."/>
            <person name="Ohm R."/>
            <person name="Pangilinan J."/>
            <person name="Park H.-J."/>
            <person name="Ramirez L."/>
            <person name="Alfaro M."/>
            <person name="Sun H."/>
            <person name="Tritt A."/>
            <person name="Yoshinaga Y."/>
            <person name="Zwiers L.-H."/>
            <person name="Turgeon B."/>
            <person name="Goodwin S."/>
            <person name="Spatafora J."/>
            <person name="Crous P."/>
            <person name="Grigoriev I."/>
        </authorList>
    </citation>
    <scope>NUCLEOTIDE SEQUENCE</scope>
    <source>
        <strain evidence="2">CBS 133067</strain>
    </source>
</reference>
<gene>
    <name evidence="2" type="ORF">NA57DRAFT_70280</name>
</gene>
<organism evidence="2 3">
    <name type="scientific">Rhizodiscina lignyota</name>
    <dbReference type="NCBI Taxonomy" id="1504668"/>
    <lineage>
        <taxon>Eukaryota</taxon>
        <taxon>Fungi</taxon>
        <taxon>Dikarya</taxon>
        <taxon>Ascomycota</taxon>
        <taxon>Pezizomycotina</taxon>
        <taxon>Dothideomycetes</taxon>
        <taxon>Pleosporomycetidae</taxon>
        <taxon>Aulographales</taxon>
        <taxon>Rhizodiscinaceae</taxon>
        <taxon>Rhizodiscina</taxon>
    </lineage>
</organism>
<evidence type="ECO:0000313" key="2">
    <source>
        <dbReference type="EMBL" id="KAF2104068.1"/>
    </source>
</evidence>
<feature type="compositionally biased region" description="Acidic residues" evidence="1">
    <location>
        <begin position="771"/>
        <end position="781"/>
    </location>
</feature>
<sequence length="790" mass="88613">MAGSSGLNSEDGEPNIPQPCAGVEQDVETSYPEVRALSPSPRVSARDLYNPRDDTHFGAWAYSQAPREASHYSSQYQTQTHQFPVSLPPTHAYGAPSAGTFTASYPNILADIPQLSGQFHWTHAQDQDNRAVTLRYPPDHESAGQLDNTVVPSSSLRLSRALGLHSYLGREAPQHALQPLETALEAPETIRGDPSEMSSSNHASITHWDNHVNVSTANNNESSQIIGYMSYTIHGVYPTELPPQDDHGSHYRLRFALMYPCYPCERHGEQQLCDMNWPCHSCRLRNTHCSPRQVTVVAADPYQYSNVQSQPEFEFSVRPRPLQEPRSNPEPANNNPIRYHHGDRTDPNPLGHLPQLQPNVHTANDPPPPLIWVNENLKFSRQPPQTLATAQKQDLNVDRSDSNYRWAFPQVHPIAYTTDNQLSTRPQAHANPRTPDNQQHPTQATLGSPFHTPQHLARPGEPKGKKDTTQVLGIGTGSHRVKPFQEYAVGMGNESLVSRPAPTGKKRKHEVEQVGNRTQDWQPSKRGIRQFGGPQMVLECVELPDMDVTAMEILTFIPQNTLLSWVVTRLHANGYKAVTMAEIINWARGLTDNTMVKKALTTKRITDGATRILGIREWRQRGSVPNENSTTATSWGPCYKDGQWQKTHYMGTANWFANCLPNTRSTDMPLYRLWGGVVPHRWPQGDDAGPLTAVLKYVQANPDHPMARTWNVKDIPTLAMRLGLGDLRVPKPSSGEDPHDVQALWRWEVAVIGDPERRDARWGEKKMAEKEEVEGIEEGEEEGRVEVEEE</sequence>
<feature type="region of interest" description="Disordered" evidence="1">
    <location>
        <begin position="309"/>
        <end position="372"/>
    </location>
</feature>
<proteinExistence type="predicted"/>
<name>A0A9P4MAJ9_9PEZI</name>
<feature type="region of interest" description="Disordered" evidence="1">
    <location>
        <begin position="1"/>
        <end position="50"/>
    </location>
</feature>
<evidence type="ECO:0000256" key="1">
    <source>
        <dbReference type="SAM" id="MobiDB-lite"/>
    </source>
</evidence>
<dbReference type="Proteomes" id="UP000799772">
    <property type="component" value="Unassembled WGS sequence"/>
</dbReference>
<dbReference type="OrthoDB" id="3799525at2759"/>
<feature type="region of interest" description="Disordered" evidence="1">
    <location>
        <begin position="758"/>
        <end position="790"/>
    </location>
</feature>
<comment type="caution">
    <text evidence="2">The sequence shown here is derived from an EMBL/GenBank/DDBJ whole genome shotgun (WGS) entry which is preliminary data.</text>
</comment>
<dbReference type="AlphaFoldDB" id="A0A9P4MAJ9"/>
<evidence type="ECO:0000313" key="3">
    <source>
        <dbReference type="Proteomes" id="UP000799772"/>
    </source>
</evidence>
<feature type="compositionally biased region" description="Polar residues" evidence="1">
    <location>
        <begin position="434"/>
        <end position="446"/>
    </location>
</feature>
<protein>
    <submittedName>
        <fullName evidence="2">Uncharacterized protein</fullName>
    </submittedName>
</protein>
<feature type="compositionally biased region" description="Basic and acidic residues" evidence="1">
    <location>
        <begin position="458"/>
        <end position="468"/>
    </location>
</feature>
<feature type="region of interest" description="Disordered" evidence="1">
    <location>
        <begin position="495"/>
        <end position="527"/>
    </location>
</feature>
<feature type="region of interest" description="Disordered" evidence="1">
    <location>
        <begin position="424"/>
        <end position="468"/>
    </location>
</feature>
<accession>A0A9P4MAJ9</accession>
<keyword evidence="3" id="KW-1185">Reference proteome</keyword>
<dbReference type="EMBL" id="ML978121">
    <property type="protein sequence ID" value="KAF2104068.1"/>
    <property type="molecule type" value="Genomic_DNA"/>
</dbReference>